<comment type="similarity">
    <text evidence="7">Belongs to the binding-protein-dependent transport system permease family.</text>
</comment>
<keyword evidence="3" id="KW-1003">Cell membrane</keyword>
<keyword evidence="10" id="KW-1185">Reference proteome</keyword>
<feature type="transmembrane region" description="Helical" evidence="7">
    <location>
        <begin position="7"/>
        <end position="29"/>
    </location>
</feature>
<dbReference type="PROSITE" id="PS50928">
    <property type="entry name" value="ABC_TM1"/>
    <property type="match status" value="1"/>
</dbReference>
<organism evidence="9 10">
    <name type="scientific">Methylobacterium longum</name>
    <dbReference type="NCBI Taxonomy" id="767694"/>
    <lineage>
        <taxon>Bacteria</taxon>
        <taxon>Pseudomonadati</taxon>
        <taxon>Pseudomonadota</taxon>
        <taxon>Alphaproteobacteria</taxon>
        <taxon>Hyphomicrobiales</taxon>
        <taxon>Methylobacteriaceae</taxon>
        <taxon>Methylobacterium</taxon>
    </lineage>
</organism>
<feature type="transmembrane region" description="Helical" evidence="7">
    <location>
        <begin position="183"/>
        <end position="204"/>
    </location>
</feature>
<dbReference type="EMBL" id="JAUFPT010000087">
    <property type="protein sequence ID" value="MDN3573898.1"/>
    <property type="molecule type" value="Genomic_DNA"/>
</dbReference>
<accession>A0ABT8AX65</accession>
<comment type="caution">
    <text evidence="9">The sequence shown here is derived from an EMBL/GenBank/DDBJ whole genome shotgun (WGS) entry which is preliminary data.</text>
</comment>
<protein>
    <submittedName>
        <fullName evidence="9">ABC transporter permease</fullName>
    </submittedName>
</protein>
<keyword evidence="4 7" id="KW-0812">Transmembrane</keyword>
<evidence type="ECO:0000256" key="5">
    <source>
        <dbReference type="ARBA" id="ARBA00022989"/>
    </source>
</evidence>
<sequence length="327" mass="34566">MTGLRSLGATAANAGGLLLAVVVLNFLLIQAAPGDPAQVIAGEMGGASPEIMAEIRTRYGLDRSLPEQLATYVGKVARGDLGYSFYFNEPVSRLILGRLPATALLVLSALALAVLAGAGLGILGARRPNGFVSHAVSLVAIAGNAAPVFWTGLMLLVVFASLWPVLPVAGMEDVATPRHGLAYGLDVARHLVLPGLTLGIVYVAQYSRLMRASMIDALNADYVRTARAKGLPERIVIGKHALRNALIPLVTMVGLQFGQLFAGAILVETVFAWPGLGRLTFDSILRRDYPTLLGILFCSALLVIAANLVTDLLYRLIDPRIRAGRPA</sequence>
<evidence type="ECO:0000256" key="7">
    <source>
        <dbReference type="RuleBase" id="RU363032"/>
    </source>
</evidence>
<keyword evidence="2 7" id="KW-0813">Transport</keyword>
<dbReference type="InterPro" id="IPR000515">
    <property type="entry name" value="MetI-like"/>
</dbReference>
<evidence type="ECO:0000256" key="6">
    <source>
        <dbReference type="ARBA" id="ARBA00023136"/>
    </source>
</evidence>
<dbReference type="InterPro" id="IPR035906">
    <property type="entry name" value="MetI-like_sf"/>
</dbReference>
<dbReference type="Gene3D" id="1.10.3720.10">
    <property type="entry name" value="MetI-like"/>
    <property type="match status" value="1"/>
</dbReference>
<gene>
    <name evidence="9" type="ORF">QWZ18_25210</name>
</gene>
<dbReference type="CDD" id="cd06261">
    <property type="entry name" value="TM_PBP2"/>
    <property type="match status" value="1"/>
</dbReference>
<evidence type="ECO:0000256" key="4">
    <source>
        <dbReference type="ARBA" id="ARBA00022692"/>
    </source>
</evidence>
<dbReference type="Pfam" id="PF19300">
    <property type="entry name" value="BPD_transp_1_N"/>
    <property type="match status" value="1"/>
</dbReference>
<keyword evidence="5 7" id="KW-1133">Transmembrane helix</keyword>
<feature type="transmembrane region" description="Helical" evidence="7">
    <location>
        <begin position="135"/>
        <end position="163"/>
    </location>
</feature>
<feature type="transmembrane region" description="Helical" evidence="7">
    <location>
        <begin position="293"/>
        <end position="314"/>
    </location>
</feature>
<evidence type="ECO:0000313" key="10">
    <source>
        <dbReference type="Proteomes" id="UP001244297"/>
    </source>
</evidence>
<keyword evidence="6 7" id="KW-0472">Membrane</keyword>
<dbReference type="InterPro" id="IPR045621">
    <property type="entry name" value="BPD_transp_1_N"/>
</dbReference>
<feature type="transmembrane region" description="Helical" evidence="7">
    <location>
        <begin position="101"/>
        <end position="123"/>
    </location>
</feature>
<comment type="subcellular location">
    <subcellularLocation>
        <location evidence="1 7">Cell membrane</location>
        <topology evidence="1 7">Multi-pass membrane protein</topology>
    </subcellularLocation>
</comment>
<evidence type="ECO:0000256" key="1">
    <source>
        <dbReference type="ARBA" id="ARBA00004651"/>
    </source>
</evidence>
<evidence type="ECO:0000256" key="2">
    <source>
        <dbReference type="ARBA" id="ARBA00022448"/>
    </source>
</evidence>
<evidence type="ECO:0000313" key="9">
    <source>
        <dbReference type="EMBL" id="MDN3573898.1"/>
    </source>
</evidence>
<dbReference type="Proteomes" id="UP001244297">
    <property type="component" value="Unassembled WGS sequence"/>
</dbReference>
<proteinExistence type="inferred from homology"/>
<dbReference type="SUPFAM" id="SSF161098">
    <property type="entry name" value="MetI-like"/>
    <property type="match status" value="1"/>
</dbReference>
<evidence type="ECO:0000259" key="8">
    <source>
        <dbReference type="PROSITE" id="PS50928"/>
    </source>
</evidence>
<reference evidence="10" key="1">
    <citation type="journal article" date="2019" name="Int. J. Syst. Evol. Microbiol.">
        <title>The Global Catalogue of Microorganisms (GCM) 10K type strain sequencing project: providing services to taxonomists for standard genome sequencing and annotation.</title>
        <authorList>
            <consortium name="The Broad Institute Genomics Platform"/>
            <consortium name="The Broad Institute Genome Sequencing Center for Infectious Disease"/>
            <person name="Wu L."/>
            <person name="Ma J."/>
        </authorList>
    </citation>
    <scope>NUCLEOTIDE SEQUENCE [LARGE SCALE GENOMIC DNA]</scope>
    <source>
        <strain evidence="10">CECT 7806</strain>
    </source>
</reference>
<feature type="transmembrane region" description="Helical" evidence="7">
    <location>
        <begin position="249"/>
        <end position="273"/>
    </location>
</feature>
<name>A0ABT8AX65_9HYPH</name>
<dbReference type="Pfam" id="PF00528">
    <property type="entry name" value="BPD_transp_1"/>
    <property type="match status" value="1"/>
</dbReference>
<dbReference type="PANTHER" id="PTHR43163:SF9">
    <property type="entry name" value="ABC TRANSPORTER PERMEASE PROTEIN"/>
    <property type="match status" value="1"/>
</dbReference>
<dbReference type="PANTHER" id="PTHR43163">
    <property type="entry name" value="DIPEPTIDE TRANSPORT SYSTEM PERMEASE PROTEIN DPPB-RELATED"/>
    <property type="match status" value="1"/>
</dbReference>
<feature type="domain" description="ABC transmembrane type-1" evidence="8">
    <location>
        <begin position="99"/>
        <end position="314"/>
    </location>
</feature>
<evidence type="ECO:0000256" key="3">
    <source>
        <dbReference type="ARBA" id="ARBA00022475"/>
    </source>
</evidence>
<dbReference type="RefSeq" id="WP_238291584.1">
    <property type="nucleotide sequence ID" value="NZ_BPQS01000041.1"/>
</dbReference>